<dbReference type="Proteomes" id="UP000636755">
    <property type="component" value="Unassembled WGS sequence"/>
</dbReference>
<evidence type="ECO:0000256" key="1">
    <source>
        <dbReference type="ARBA" id="ARBA00004141"/>
    </source>
</evidence>
<evidence type="ECO:0000256" key="2">
    <source>
        <dbReference type="ARBA" id="ARBA00022692"/>
    </source>
</evidence>
<sequence>MLRFNSFNPLAQLIYFVSVLLVSMFTWNYIILLLSLFGAAAYSVLQKGFKLFLKSFFGYVLIFLLVTITNPLFSHKGVTPLIFINDIPITLEAIVYGAVLGLMLLSVILWFSVFNSVFDSEKLIYIFGRFLPRLALLFSMVLHFVPKFILVFKRTLAAQSDFCGKNKFKQYIGAFSASVSVMLEGSVQTADSMSARGYGVKKRSFYCRFPFTKADAVFTVLSLGMLTTVLFALATGQLDFLIYPHIEMCDITILSVIGMSAFGVLSFMPFTIELKEELVWKFSLSKI</sequence>
<evidence type="ECO:0000256" key="5">
    <source>
        <dbReference type="SAM" id="Phobius"/>
    </source>
</evidence>
<name>A0ABR7HJW9_9FIRM</name>
<reference evidence="6 7" key="1">
    <citation type="submission" date="2020-08" db="EMBL/GenBank/DDBJ databases">
        <title>Genome public.</title>
        <authorList>
            <person name="Liu C."/>
            <person name="Sun Q."/>
        </authorList>
    </citation>
    <scope>NUCLEOTIDE SEQUENCE [LARGE SCALE GENOMIC DNA]</scope>
    <source>
        <strain evidence="6 7">NSJ-71</strain>
    </source>
</reference>
<dbReference type="RefSeq" id="WP_186935058.1">
    <property type="nucleotide sequence ID" value="NZ_JACOPS010000002.1"/>
</dbReference>
<comment type="caution">
    <text evidence="6">The sequence shown here is derived from an EMBL/GenBank/DDBJ whole genome shotgun (WGS) entry which is preliminary data.</text>
</comment>
<accession>A0ABR7HJW9</accession>
<evidence type="ECO:0000256" key="4">
    <source>
        <dbReference type="ARBA" id="ARBA00023136"/>
    </source>
</evidence>
<proteinExistence type="predicted"/>
<gene>
    <name evidence="6" type="ORF">H8R91_04480</name>
</gene>
<evidence type="ECO:0000313" key="7">
    <source>
        <dbReference type="Proteomes" id="UP000636755"/>
    </source>
</evidence>
<feature type="transmembrane region" description="Helical" evidence="5">
    <location>
        <begin position="12"/>
        <end position="39"/>
    </location>
</feature>
<keyword evidence="7" id="KW-1185">Reference proteome</keyword>
<feature type="transmembrane region" description="Helical" evidence="5">
    <location>
        <begin position="93"/>
        <end position="118"/>
    </location>
</feature>
<evidence type="ECO:0008006" key="8">
    <source>
        <dbReference type="Google" id="ProtNLM"/>
    </source>
</evidence>
<dbReference type="InterPro" id="IPR003339">
    <property type="entry name" value="ABC/ECF_trnsptr_transmembrane"/>
</dbReference>
<evidence type="ECO:0000313" key="6">
    <source>
        <dbReference type="EMBL" id="MBC5727788.1"/>
    </source>
</evidence>
<keyword evidence="3 5" id="KW-1133">Transmembrane helix</keyword>
<keyword evidence="4 5" id="KW-0472">Membrane</keyword>
<dbReference type="EMBL" id="JACOPS010000002">
    <property type="protein sequence ID" value="MBC5727788.1"/>
    <property type="molecule type" value="Genomic_DNA"/>
</dbReference>
<dbReference type="CDD" id="cd16914">
    <property type="entry name" value="EcfT"/>
    <property type="match status" value="1"/>
</dbReference>
<protein>
    <recommendedName>
        <fullName evidence="8">Energy-coupling factor transporter transmembrane protein EcfT</fullName>
    </recommendedName>
</protein>
<keyword evidence="2 5" id="KW-0812">Transmembrane</keyword>
<feature type="transmembrane region" description="Helical" evidence="5">
    <location>
        <begin position="130"/>
        <end position="151"/>
    </location>
</feature>
<feature type="transmembrane region" description="Helical" evidence="5">
    <location>
        <begin position="253"/>
        <end position="272"/>
    </location>
</feature>
<feature type="transmembrane region" description="Helical" evidence="5">
    <location>
        <begin position="51"/>
        <end position="73"/>
    </location>
</feature>
<evidence type="ECO:0000256" key="3">
    <source>
        <dbReference type="ARBA" id="ARBA00022989"/>
    </source>
</evidence>
<organism evidence="6 7">
    <name type="scientific">Ruminococcus intestinalis</name>
    <dbReference type="NCBI Taxonomy" id="2763066"/>
    <lineage>
        <taxon>Bacteria</taxon>
        <taxon>Bacillati</taxon>
        <taxon>Bacillota</taxon>
        <taxon>Clostridia</taxon>
        <taxon>Eubacteriales</taxon>
        <taxon>Oscillospiraceae</taxon>
        <taxon>Ruminococcus</taxon>
    </lineage>
</organism>
<feature type="transmembrane region" description="Helical" evidence="5">
    <location>
        <begin position="211"/>
        <end position="233"/>
    </location>
</feature>
<comment type="subcellular location">
    <subcellularLocation>
        <location evidence="1">Membrane</location>
        <topology evidence="1">Multi-pass membrane protein</topology>
    </subcellularLocation>
</comment>